<sequence length="34" mass="3604">MKLKQVNHIGVLGMKPLCGGRILNKGIVSAVECP</sequence>
<dbReference type="AlphaFoldDB" id="X1JYC1"/>
<protein>
    <submittedName>
        <fullName evidence="1">Uncharacterized protein</fullName>
    </submittedName>
</protein>
<dbReference type="EMBL" id="BARU01046146">
    <property type="protein sequence ID" value="GAH99701.1"/>
    <property type="molecule type" value="Genomic_DNA"/>
</dbReference>
<reference evidence="1" key="1">
    <citation type="journal article" date="2014" name="Front. Microbiol.">
        <title>High frequency of phylogenetically diverse reductive dehalogenase-homologous genes in deep subseafloor sedimentary metagenomes.</title>
        <authorList>
            <person name="Kawai M."/>
            <person name="Futagami T."/>
            <person name="Toyoda A."/>
            <person name="Takaki Y."/>
            <person name="Nishi S."/>
            <person name="Hori S."/>
            <person name="Arai W."/>
            <person name="Tsubouchi T."/>
            <person name="Morono Y."/>
            <person name="Uchiyama I."/>
            <person name="Ito T."/>
            <person name="Fujiyama A."/>
            <person name="Inagaki F."/>
            <person name="Takami H."/>
        </authorList>
    </citation>
    <scope>NUCLEOTIDE SEQUENCE</scope>
    <source>
        <strain evidence="1">Expedition CK06-06</strain>
    </source>
</reference>
<organism evidence="1">
    <name type="scientific">marine sediment metagenome</name>
    <dbReference type="NCBI Taxonomy" id="412755"/>
    <lineage>
        <taxon>unclassified sequences</taxon>
        <taxon>metagenomes</taxon>
        <taxon>ecological metagenomes</taxon>
    </lineage>
</organism>
<accession>X1JYC1</accession>
<feature type="non-terminal residue" evidence="1">
    <location>
        <position position="34"/>
    </location>
</feature>
<evidence type="ECO:0000313" key="1">
    <source>
        <dbReference type="EMBL" id="GAH99701.1"/>
    </source>
</evidence>
<comment type="caution">
    <text evidence="1">The sequence shown here is derived from an EMBL/GenBank/DDBJ whole genome shotgun (WGS) entry which is preliminary data.</text>
</comment>
<proteinExistence type="predicted"/>
<gene>
    <name evidence="1" type="ORF">S03H2_69729</name>
</gene>
<name>X1JYC1_9ZZZZ</name>